<name>A0ACC2TSS7_9FUNG</name>
<sequence>MQALLGYKFKYKFVKEELNILPDLMSCNPAMYLVRGDKDPQVTIILESLILPVPGSSLPQIPAMPSVTPPQILAIGPAPSPEAPPPLVLHRTLLYDVLVAQHSFPDGQAICAKVSPDSASNGPYTPKDRIIYQNNKVWVPKELQLCVMTEHHDPPCLVTPAQRSCLNSSGAHTAGLG</sequence>
<evidence type="ECO:0000313" key="2">
    <source>
        <dbReference type="Proteomes" id="UP001165960"/>
    </source>
</evidence>
<accession>A0ACC2TSS7</accession>
<comment type="caution">
    <text evidence="1">The sequence shown here is derived from an EMBL/GenBank/DDBJ whole genome shotgun (WGS) entry which is preliminary data.</text>
</comment>
<organism evidence="1 2">
    <name type="scientific">Entomophthora muscae</name>
    <dbReference type="NCBI Taxonomy" id="34485"/>
    <lineage>
        <taxon>Eukaryota</taxon>
        <taxon>Fungi</taxon>
        <taxon>Fungi incertae sedis</taxon>
        <taxon>Zoopagomycota</taxon>
        <taxon>Entomophthoromycotina</taxon>
        <taxon>Entomophthoromycetes</taxon>
        <taxon>Entomophthorales</taxon>
        <taxon>Entomophthoraceae</taxon>
        <taxon>Entomophthora</taxon>
    </lineage>
</organism>
<dbReference type="Proteomes" id="UP001165960">
    <property type="component" value="Unassembled WGS sequence"/>
</dbReference>
<protein>
    <submittedName>
        <fullName evidence="1">Uncharacterized protein</fullName>
    </submittedName>
</protein>
<evidence type="ECO:0000313" key="1">
    <source>
        <dbReference type="EMBL" id="KAJ9077815.1"/>
    </source>
</evidence>
<keyword evidence="2" id="KW-1185">Reference proteome</keyword>
<proteinExistence type="predicted"/>
<reference evidence="1" key="1">
    <citation type="submission" date="2022-04" db="EMBL/GenBank/DDBJ databases">
        <title>Genome of the entomopathogenic fungus Entomophthora muscae.</title>
        <authorList>
            <person name="Elya C."/>
            <person name="Lovett B.R."/>
            <person name="Lee E."/>
            <person name="Macias A.M."/>
            <person name="Hajek A.E."/>
            <person name="De Bivort B.L."/>
            <person name="Kasson M.T."/>
            <person name="De Fine Licht H.H."/>
            <person name="Stajich J.E."/>
        </authorList>
    </citation>
    <scope>NUCLEOTIDE SEQUENCE</scope>
    <source>
        <strain evidence="1">Berkeley</strain>
    </source>
</reference>
<gene>
    <name evidence="1" type="ORF">DSO57_1013059</name>
</gene>
<dbReference type="EMBL" id="QTSX02002177">
    <property type="protein sequence ID" value="KAJ9077815.1"/>
    <property type="molecule type" value="Genomic_DNA"/>
</dbReference>